<evidence type="ECO:0000259" key="9">
    <source>
        <dbReference type="PROSITE" id="PS50144"/>
    </source>
</evidence>
<dbReference type="Pfam" id="PF00443">
    <property type="entry name" value="UCH"/>
    <property type="match status" value="1"/>
</dbReference>
<evidence type="ECO:0000259" key="10">
    <source>
        <dbReference type="PROSITE" id="PS50235"/>
    </source>
</evidence>
<evidence type="ECO:0000256" key="1">
    <source>
        <dbReference type="ARBA" id="ARBA00000707"/>
    </source>
</evidence>
<dbReference type="eggNOG" id="KOG1863">
    <property type="taxonomic scope" value="Eukaryota"/>
</dbReference>
<feature type="compositionally biased region" description="Basic and acidic residues" evidence="8">
    <location>
        <begin position="36"/>
        <end position="52"/>
    </location>
</feature>
<evidence type="ECO:0000256" key="5">
    <source>
        <dbReference type="ARBA" id="ARBA00022786"/>
    </source>
</evidence>
<evidence type="ECO:0000256" key="7">
    <source>
        <dbReference type="ARBA" id="ARBA00022807"/>
    </source>
</evidence>
<dbReference type="GO" id="GO:0010995">
    <property type="term" value="P:free ubiquitin chain depolymerization"/>
    <property type="evidence" value="ECO:0007669"/>
    <property type="project" value="EnsemblFungi"/>
</dbReference>
<dbReference type="SUPFAM" id="SSF54001">
    <property type="entry name" value="Cysteine proteinases"/>
    <property type="match status" value="1"/>
</dbReference>
<name>A5DYC8_LODEL</name>
<evidence type="ECO:0000256" key="3">
    <source>
        <dbReference type="ARBA" id="ARBA00012759"/>
    </source>
</evidence>
<dbReference type="InterPro" id="IPR002083">
    <property type="entry name" value="MATH/TRAF_dom"/>
</dbReference>
<dbReference type="GO" id="GO:0031647">
    <property type="term" value="P:regulation of protein stability"/>
    <property type="evidence" value="ECO:0007669"/>
    <property type="project" value="TreeGrafter"/>
</dbReference>
<dbReference type="GO" id="GO:0005634">
    <property type="term" value="C:nucleus"/>
    <property type="evidence" value="ECO:0007669"/>
    <property type="project" value="TreeGrafter"/>
</dbReference>
<dbReference type="EC" id="3.4.19.12" evidence="3"/>
<feature type="region of interest" description="Disordered" evidence="8">
    <location>
        <begin position="1"/>
        <end position="20"/>
    </location>
</feature>
<feature type="domain" description="USP" evidence="10">
    <location>
        <begin position="335"/>
        <end position="661"/>
    </location>
</feature>
<evidence type="ECO:0000256" key="8">
    <source>
        <dbReference type="SAM" id="MobiDB-lite"/>
    </source>
</evidence>
<keyword evidence="12" id="KW-1185">Reference proteome</keyword>
<dbReference type="GO" id="GO:0016973">
    <property type="term" value="P:poly(A)+ mRNA export from nucleus"/>
    <property type="evidence" value="ECO:0007669"/>
    <property type="project" value="EnsemblFungi"/>
</dbReference>
<sequence length="1370" mass="158048">MISDDSHPSTKRRALYDDTVVDIEDDSQEYAAANNEKGELNQDINTQHKADSPPEYNNDSSSPEVIDITGDVNQEGNIEIDPNDLDSEEEEEVELVDESGEDYIDIDQENQLQQQQQQQLLLIQLIQLIQLLQKAQNKIPMANEFDKLAKYLMKPIPDYPVKEEIHFVWEVTDWALLSKEEKIRSPKFKCGDYEWNILLFPNGNNTNANISAYMEPHPLTNETTADSNLNGKDSDWYVCAQFAIDVWNPEAPESHSPSQSSHRFSKTDADWGFSALIDKRSLSLKKFANKLFEVPILENNKLNFTGFVRVIDDSLTGVLWHNFNNYDSKTKSGYVGLNNQGATCYLNSLLQSYFTTKIFRKLVYQIPTQQEKNAGVALALQRIFYLLSTSKDPVGTMELTKSFGWDSSDAFTQHDVQELNRILMDKLEHAMKGSAIEKGLNDIFVGKMKSYIKCVNVPYESSRVEDFWDIQLNVKGFRNLEESFKNYIEIEMLEGENKYQAGDDYGYQDAKKGVVFESFPPVLHLQLKRFEYDFMVDDLVKIDDFYEFPDRIDLKPYLDEDLPQDVKNQNWNYKLHGVLVHQGTISNGHYYAMIKPNASGKTWLRFDDDRVWKVTQLQVFQENFGASDLSKEELSKLTRAEQQEHLIKRVTSAYMLVYYRESELDQIVPIEDDAIEAAIPDHVSNQIKYEMEERERIERERREALFYTNVKIVTTSTINNHLGFDLALDPTVENYYESALAGTACDAKTLRVRKDSAYADLVSKIAESLGYEDASKIRLVVLSHRENHTNRLDVPVEDDLQKTTIGNVIAKSFNRRHDEHVFFVEELNKDIRNINKLVGETEIIDPTKFDFDKVFYKIQSVGTATSTSEDEMKFQSTVPYSGYSTIFIKYFDPVSQELRCLSYITVRRNDKIETIVEPVKQLLGFSNDVELEAFEELCPTMIEPIDLDATFDKQELNSGDIITFQVTNVRDIAGDKQFQSAKAYYKFMATRVHIRVKPFNANMEDEDSDYVENDKEDTKLDGETEGDNINGQENDKVTQREIELAKKLSKSFDLWISKTKSYHDLAEAISKVVGCDPEFLKIFLVGNQGQKYPLKTIHMLSQVFSPKSHVDDIYEFEYEILNIKLKDYESLRPFKVYWLSNLLQFQVFELLVKRSETVRELVSKLLHKVKVSESQLKFLLCWSGVNHSFSEILKFDFPINEIAEHSEIYCGLFPAEVKALCDHDIYKCYIGDGEKTWSDAEKDITNEAEKAEYTQTKTASKSLNLITVFHFHKSSSNHHGIPFMFIVFPGESFKSTRERLRLKLGLGKQAFDKIRFALADLNNKGQYLDDEDENLVLFDKVSIERSFLALDHPDRNSKRVNPFDKGISIK</sequence>
<dbReference type="GeneID" id="5232993"/>
<keyword evidence="7" id="KW-0788">Thiol protease</keyword>
<dbReference type="Gene3D" id="3.90.70.10">
    <property type="entry name" value="Cysteine proteinases"/>
    <property type="match status" value="1"/>
</dbReference>
<dbReference type="PANTHER" id="PTHR24006:SF644">
    <property type="entry name" value="UBIQUITIN CARBOXYL-TERMINAL HYDROLASE 7"/>
    <property type="match status" value="1"/>
</dbReference>
<dbReference type="PROSITE" id="PS50235">
    <property type="entry name" value="USP_3"/>
    <property type="match status" value="1"/>
</dbReference>
<dbReference type="PROSITE" id="PS00972">
    <property type="entry name" value="USP_1"/>
    <property type="match status" value="1"/>
</dbReference>
<keyword evidence="6" id="KW-0378">Hydrolase</keyword>
<dbReference type="PANTHER" id="PTHR24006">
    <property type="entry name" value="UBIQUITIN CARBOXYL-TERMINAL HYDROLASE"/>
    <property type="match status" value="1"/>
</dbReference>
<dbReference type="InterPro" id="IPR018200">
    <property type="entry name" value="USP_CS"/>
</dbReference>
<dbReference type="Gene3D" id="2.60.210.10">
    <property type="entry name" value="Apoptosis, Tumor Necrosis Factor Receptor Associated Protein 2, Chain A"/>
    <property type="match status" value="1"/>
</dbReference>
<evidence type="ECO:0000256" key="2">
    <source>
        <dbReference type="ARBA" id="ARBA00009085"/>
    </source>
</evidence>
<dbReference type="InParanoid" id="A5DYC8"/>
<dbReference type="InterPro" id="IPR008974">
    <property type="entry name" value="TRAF-like"/>
</dbReference>
<proteinExistence type="inferred from homology"/>
<comment type="catalytic activity">
    <reaction evidence="1">
        <text>Thiol-dependent hydrolysis of ester, thioester, amide, peptide and isopeptide bonds formed by the C-terminal Gly of ubiquitin (a 76-residue protein attached to proteins as an intracellular targeting signal).</text>
        <dbReference type="EC" id="3.4.19.12"/>
    </reaction>
</comment>
<accession>A5DYC8</accession>
<dbReference type="Pfam" id="PF12436">
    <property type="entry name" value="USP7_ICP0_bdg"/>
    <property type="match status" value="1"/>
</dbReference>
<evidence type="ECO:0000256" key="4">
    <source>
        <dbReference type="ARBA" id="ARBA00022670"/>
    </source>
</evidence>
<dbReference type="GO" id="GO:0006508">
    <property type="term" value="P:proteolysis"/>
    <property type="evidence" value="ECO:0007669"/>
    <property type="project" value="UniProtKB-KW"/>
</dbReference>
<dbReference type="GO" id="GO:0005829">
    <property type="term" value="C:cytosol"/>
    <property type="evidence" value="ECO:0007669"/>
    <property type="project" value="EnsemblFungi"/>
</dbReference>
<dbReference type="InterPro" id="IPR024729">
    <property type="entry name" value="USP7_ICP0-binding_dom"/>
</dbReference>
<keyword evidence="5" id="KW-0833">Ubl conjugation pathway</keyword>
<evidence type="ECO:0000313" key="11">
    <source>
        <dbReference type="EMBL" id="EDK44186.1"/>
    </source>
</evidence>
<comment type="similarity">
    <text evidence="2">Belongs to the peptidase C19 family.</text>
</comment>
<dbReference type="InterPro" id="IPR050164">
    <property type="entry name" value="Peptidase_C19"/>
</dbReference>
<evidence type="ECO:0000256" key="6">
    <source>
        <dbReference type="ARBA" id="ARBA00022801"/>
    </source>
</evidence>
<dbReference type="PROSITE" id="PS50144">
    <property type="entry name" value="MATH"/>
    <property type="match status" value="1"/>
</dbReference>
<protein>
    <recommendedName>
        <fullName evidence="3">ubiquitinyl hydrolase 1</fullName>
        <ecNumber evidence="3">3.4.19.12</ecNumber>
    </recommendedName>
</protein>
<dbReference type="CDD" id="cd02659">
    <property type="entry name" value="peptidase_C19C"/>
    <property type="match status" value="1"/>
</dbReference>
<dbReference type="KEGG" id="lel:PVL30_003213"/>
<dbReference type="EMBL" id="CH981526">
    <property type="protein sequence ID" value="EDK44186.1"/>
    <property type="molecule type" value="Genomic_DNA"/>
</dbReference>
<feature type="compositionally biased region" description="Basic and acidic residues" evidence="8">
    <location>
        <begin position="1012"/>
        <end position="1022"/>
    </location>
</feature>
<organism evidence="11 12">
    <name type="scientific">Lodderomyces elongisporus (strain ATCC 11503 / CBS 2605 / JCM 1781 / NBRC 1676 / NRRL YB-4239)</name>
    <name type="common">Yeast</name>
    <name type="synonym">Saccharomyces elongisporus</name>
    <dbReference type="NCBI Taxonomy" id="379508"/>
    <lineage>
        <taxon>Eukaryota</taxon>
        <taxon>Fungi</taxon>
        <taxon>Dikarya</taxon>
        <taxon>Ascomycota</taxon>
        <taxon>Saccharomycotina</taxon>
        <taxon>Pichiomycetes</taxon>
        <taxon>Debaryomycetaceae</taxon>
        <taxon>Candida/Lodderomyces clade</taxon>
        <taxon>Lodderomyces</taxon>
    </lineage>
</organism>
<dbReference type="Proteomes" id="UP000001996">
    <property type="component" value="Unassembled WGS sequence"/>
</dbReference>
<reference evidence="11 12" key="1">
    <citation type="journal article" date="2009" name="Nature">
        <title>Evolution of pathogenicity and sexual reproduction in eight Candida genomes.</title>
        <authorList>
            <person name="Butler G."/>
            <person name="Rasmussen M.D."/>
            <person name="Lin M.F."/>
            <person name="Santos M.A."/>
            <person name="Sakthikumar S."/>
            <person name="Munro C.A."/>
            <person name="Rheinbay E."/>
            <person name="Grabherr M."/>
            <person name="Forche A."/>
            <person name="Reedy J.L."/>
            <person name="Agrafioti I."/>
            <person name="Arnaud M.B."/>
            <person name="Bates S."/>
            <person name="Brown A.J."/>
            <person name="Brunke S."/>
            <person name="Costanzo M.C."/>
            <person name="Fitzpatrick D.A."/>
            <person name="de Groot P.W."/>
            <person name="Harris D."/>
            <person name="Hoyer L.L."/>
            <person name="Hube B."/>
            <person name="Klis F.M."/>
            <person name="Kodira C."/>
            <person name="Lennard N."/>
            <person name="Logue M.E."/>
            <person name="Martin R."/>
            <person name="Neiman A.M."/>
            <person name="Nikolaou E."/>
            <person name="Quail M.A."/>
            <person name="Quinn J."/>
            <person name="Santos M.C."/>
            <person name="Schmitzberger F.F."/>
            <person name="Sherlock G."/>
            <person name="Shah P."/>
            <person name="Silverstein K.A."/>
            <person name="Skrzypek M.S."/>
            <person name="Soll D."/>
            <person name="Staggs R."/>
            <person name="Stansfield I."/>
            <person name="Stumpf M.P."/>
            <person name="Sudbery P.E."/>
            <person name="Srikantha T."/>
            <person name="Zeng Q."/>
            <person name="Berman J."/>
            <person name="Berriman M."/>
            <person name="Heitman J."/>
            <person name="Gow N.A."/>
            <person name="Lorenz M.C."/>
            <person name="Birren B.W."/>
            <person name="Kellis M."/>
            <person name="Cuomo C.A."/>
        </authorList>
    </citation>
    <scope>NUCLEOTIDE SEQUENCE [LARGE SCALE GENOMIC DNA]</scope>
    <source>
        <strain evidence="12">ATCC 11503 / BCRC 21390 / CBS 2605 / JCM 1781 / NBRC 1676 / NRRL YB-4239</strain>
    </source>
</reference>
<dbReference type="OrthoDB" id="289038at2759"/>
<dbReference type="Pfam" id="PF22486">
    <property type="entry name" value="MATH_2"/>
    <property type="match status" value="1"/>
</dbReference>
<dbReference type="GO" id="GO:0016579">
    <property type="term" value="P:protein deubiquitination"/>
    <property type="evidence" value="ECO:0007669"/>
    <property type="project" value="EnsemblFungi"/>
</dbReference>
<dbReference type="GO" id="GO:0004843">
    <property type="term" value="F:cysteine-type deubiquitinase activity"/>
    <property type="evidence" value="ECO:0007669"/>
    <property type="project" value="UniProtKB-EC"/>
</dbReference>
<dbReference type="HOGENOM" id="CLU_003532_2_1_1"/>
<gene>
    <name evidence="11" type="ORF">LELG_02365</name>
</gene>
<dbReference type="FunCoup" id="A5DYC8">
    <property type="interactions" value="1373"/>
</dbReference>
<dbReference type="SUPFAM" id="SSF49599">
    <property type="entry name" value="TRAF domain-like"/>
    <property type="match status" value="1"/>
</dbReference>
<dbReference type="STRING" id="379508.A5DYC8"/>
<dbReference type="InterPro" id="IPR029346">
    <property type="entry name" value="USP_C"/>
</dbReference>
<evidence type="ECO:0000313" key="12">
    <source>
        <dbReference type="Proteomes" id="UP000001996"/>
    </source>
</evidence>
<dbReference type="Gene3D" id="3.10.20.90">
    <property type="entry name" value="Phosphatidylinositol 3-kinase Catalytic Subunit, Chain A, domain 1"/>
    <property type="match status" value="2"/>
</dbReference>
<feature type="domain" description="MATH" evidence="9">
    <location>
        <begin position="164"/>
        <end position="308"/>
    </location>
</feature>
<dbReference type="Pfam" id="PF14533">
    <property type="entry name" value="USP7_C2"/>
    <property type="match status" value="1"/>
</dbReference>
<dbReference type="OMA" id="HTAHHRF"/>
<dbReference type="GO" id="GO:0005777">
    <property type="term" value="C:peroxisome"/>
    <property type="evidence" value="ECO:0007669"/>
    <property type="project" value="EnsemblFungi"/>
</dbReference>
<dbReference type="InterPro" id="IPR028889">
    <property type="entry name" value="USP"/>
</dbReference>
<dbReference type="FunFam" id="3.90.70.10:FF:000128">
    <property type="entry name" value="Ubiquitin carboxyl-terminal hydrolase 15"/>
    <property type="match status" value="1"/>
</dbReference>
<dbReference type="PROSITE" id="PS00973">
    <property type="entry name" value="USP_2"/>
    <property type="match status" value="1"/>
</dbReference>
<dbReference type="InterPro" id="IPR001394">
    <property type="entry name" value="Peptidase_C19_UCH"/>
</dbReference>
<feature type="region of interest" description="Disordered" evidence="8">
    <location>
        <begin position="31"/>
        <end position="89"/>
    </location>
</feature>
<keyword evidence="4" id="KW-0645">Protease</keyword>
<feature type="region of interest" description="Disordered" evidence="8">
    <location>
        <begin position="1005"/>
        <end position="1036"/>
    </location>
</feature>
<dbReference type="InterPro" id="IPR038765">
    <property type="entry name" value="Papain-like_cys_pep_sf"/>
</dbReference>